<sequence length="47" mass="5137">MGIAMDLAVPVLMAWLYCLGMSWIIERLVNRRRARAVGAPHEGGAPS</sequence>
<gene>
    <name evidence="2" type="ORF">ACFPIJ_38240</name>
</gene>
<feature type="transmembrane region" description="Helical" evidence="1">
    <location>
        <begin position="7"/>
        <end position="25"/>
    </location>
</feature>
<dbReference type="Proteomes" id="UP001595912">
    <property type="component" value="Unassembled WGS sequence"/>
</dbReference>
<name>A0ABV9W7E0_9ACTN</name>
<keyword evidence="1" id="KW-0812">Transmembrane</keyword>
<dbReference type="EMBL" id="JBHSIU010000054">
    <property type="protein sequence ID" value="MFC5003651.1"/>
    <property type="molecule type" value="Genomic_DNA"/>
</dbReference>
<evidence type="ECO:0000256" key="1">
    <source>
        <dbReference type="SAM" id="Phobius"/>
    </source>
</evidence>
<dbReference type="RefSeq" id="WP_380122820.1">
    <property type="nucleotide sequence ID" value="NZ_JBHSIU010000054.1"/>
</dbReference>
<keyword evidence="1" id="KW-1133">Transmembrane helix</keyword>
<accession>A0ABV9W7E0</accession>
<comment type="caution">
    <text evidence="2">The sequence shown here is derived from an EMBL/GenBank/DDBJ whole genome shotgun (WGS) entry which is preliminary data.</text>
</comment>
<organism evidence="2 3">
    <name type="scientific">Dactylosporangium cerinum</name>
    <dbReference type="NCBI Taxonomy" id="1434730"/>
    <lineage>
        <taxon>Bacteria</taxon>
        <taxon>Bacillati</taxon>
        <taxon>Actinomycetota</taxon>
        <taxon>Actinomycetes</taxon>
        <taxon>Micromonosporales</taxon>
        <taxon>Micromonosporaceae</taxon>
        <taxon>Dactylosporangium</taxon>
    </lineage>
</organism>
<evidence type="ECO:0000313" key="2">
    <source>
        <dbReference type="EMBL" id="MFC5003651.1"/>
    </source>
</evidence>
<proteinExistence type="predicted"/>
<keyword evidence="1" id="KW-0472">Membrane</keyword>
<keyword evidence="3" id="KW-1185">Reference proteome</keyword>
<reference evidence="3" key="1">
    <citation type="journal article" date="2019" name="Int. J. Syst. Evol. Microbiol.">
        <title>The Global Catalogue of Microorganisms (GCM) 10K type strain sequencing project: providing services to taxonomists for standard genome sequencing and annotation.</title>
        <authorList>
            <consortium name="The Broad Institute Genomics Platform"/>
            <consortium name="The Broad Institute Genome Sequencing Center for Infectious Disease"/>
            <person name="Wu L."/>
            <person name="Ma J."/>
        </authorList>
    </citation>
    <scope>NUCLEOTIDE SEQUENCE [LARGE SCALE GENOMIC DNA]</scope>
    <source>
        <strain evidence="3">CGMCC 4.7152</strain>
    </source>
</reference>
<evidence type="ECO:0000313" key="3">
    <source>
        <dbReference type="Proteomes" id="UP001595912"/>
    </source>
</evidence>
<protein>
    <submittedName>
        <fullName evidence="2">Uncharacterized protein</fullName>
    </submittedName>
</protein>